<dbReference type="Gene3D" id="2.170.150.70">
    <property type="match status" value="1"/>
</dbReference>
<dbReference type="Pfam" id="PF04828">
    <property type="entry name" value="GFA"/>
    <property type="match status" value="1"/>
</dbReference>
<proteinExistence type="inferred from homology"/>
<reference evidence="5 6" key="1">
    <citation type="journal article" date="2015" name="Genome Announc.">
        <title>Closed Genome Sequence of Octadecabacter temperatus SB1, the First Mesophilic Species of the Genus Octadecabacter.</title>
        <authorList>
            <person name="Voget S."/>
            <person name="Billerbeck S."/>
            <person name="Simon M."/>
            <person name="Daniel R."/>
        </authorList>
    </citation>
    <scope>NUCLEOTIDE SEQUENCE [LARGE SCALE GENOMIC DNA]</scope>
    <source>
        <strain evidence="5 6">SB1</strain>
    </source>
</reference>
<dbReference type="InterPro" id="IPR006913">
    <property type="entry name" value="CENP-V/GFA"/>
</dbReference>
<feature type="compositionally biased region" description="Basic and acidic residues" evidence="4">
    <location>
        <begin position="102"/>
        <end position="121"/>
    </location>
</feature>
<feature type="region of interest" description="Disordered" evidence="4">
    <location>
        <begin position="88"/>
        <end position="121"/>
    </location>
</feature>
<dbReference type="AlphaFoldDB" id="A0A0K0Y365"/>
<name>A0A0K0Y365_9RHOB</name>
<evidence type="ECO:0000313" key="6">
    <source>
        <dbReference type="Proteomes" id="UP000067444"/>
    </source>
</evidence>
<evidence type="ECO:0000313" key="5">
    <source>
        <dbReference type="EMBL" id="AKS45403.1"/>
    </source>
</evidence>
<protein>
    <submittedName>
        <fullName evidence="5">Glutathione-dependent formaldehyde-activating enzyme</fullName>
    </submittedName>
</protein>
<organism evidence="5 6">
    <name type="scientific">Octadecabacter temperatus</name>
    <dbReference type="NCBI Taxonomy" id="1458307"/>
    <lineage>
        <taxon>Bacteria</taxon>
        <taxon>Pseudomonadati</taxon>
        <taxon>Pseudomonadota</taxon>
        <taxon>Alphaproteobacteria</taxon>
        <taxon>Rhodobacterales</taxon>
        <taxon>Roseobacteraceae</taxon>
        <taxon>Octadecabacter</taxon>
    </lineage>
</organism>
<dbReference type="PANTHER" id="PTHR28620:SF1">
    <property type="entry name" value="CENP-V_GFA DOMAIN-CONTAINING PROTEIN"/>
    <property type="match status" value="1"/>
</dbReference>
<comment type="similarity">
    <text evidence="1">Belongs to the Gfa family.</text>
</comment>
<dbReference type="GO" id="GO:0046872">
    <property type="term" value="F:metal ion binding"/>
    <property type="evidence" value="ECO:0007669"/>
    <property type="project" value="UniProtKB-KW"/>
</dbReference>
<dbReference type="KEGG" id="otm:OSB_08430"/>
<sequence length="121" mass="13308">MTKVTCHCGAVELRVTLSDGLNTARRCDCSFCRRRGAPAVSVNVGDLEVVKGEENLTLYSFGTNTAKHHFCKICGIYTHHQRRSNPSEYGVNMGGIESVNPAEHEPIGWHDGVNHPSDRKA</sequence>
<evidence type="ECO:0000256" key="2">
    <source>
        <dbReference type="ARBA" id="ARBA00022723"/>
    </source>
</evidence>
<dbReference type="OrthoDB" id="9807246at2"/>
<dbReference type="InterPro" id="IPR011057">
    <property type="entry name" value="Mss4-like_sf"/>
</dbReference>
<dbReference type="InterPro" id="IPR052355">
    <property type="entry name" value="CENP-V-like"/>
</dbReference>
<dbReference type="RefSeq" id="WP_049833798.1">
    <property type="nucleotide sequence ID" value="NZ_CP012160.1"/>
</dbReference>
<dbReference type="EMBL" id="CP012160">
    <property type="protein sequence ID" value="AKS45403.1"/>
    <property type="molecule type" value="Genomic_DNA"/>
</dbReference>
<evidence type="ECO:0000256" key="4">
    <source>
        <dbReference type="SAM" id="MobiDB-lite"/>
    </source>
</evidence>
<accession>A0A0K0Y365</accession>
<evidence type="ECO:0000256" key="1">
    <source>
        <dbReference type="ARBA" id="ARBA00005495"/>
    </source>
</evidence>
<dbReference type="PROSITE" id="PS51891">
    <property type="entry name" value="CENP_V_GFA"/>
    <property type="match status" value="1"/>
</dbReference>
<dbReference type="PATRIC" id="fig|1458307.3.peg.853"/>
<evidence type="ECO:0000256" key="3">
    <source>
        <dbReference type="ARBA" id="ARBA00022833"/>
    </source>
</evidence>
<dbReference type="STRING" id="1458307.OSB_08430"/>
<dbReference type="SUPFAM" id="SSF51316">
    <property type="entry name" value="Mss4-like"/>
    <property type="match status" value="1"/>
</dbReference>
<dbReference type="Proteomes" id="UP000067444">
    <property type="component" value="Chromosome"/>
</dbReference>
<dbReference type="GO" id="GO:0016846">
    <property type="term" value="F:carbon-sulfur lyase activity"/>
    <property type="evidence" value="ECO:0007669"/>
    <property type="project" value="InterPro"/>
</dbReference>
<keyword evidence="6" id="KW-1185">Reference proteome</keyword>
<gene>
    <name evidence="5" type="ORF">OSB_08430</name>
</gene>
<dbReference type="PANTHER" id="PTHR28620">
    <property type="entry name" value="CENTROMERE PROTEIN V"/>
    <property type="match status" value="1"/>
</dbReference>
<keyword evidence="2" id="KW-0479">Metal-binding</keyword>
<keyword evidence="3" id="KW-0862">Zinc</keyword>